<accession>A0A6J5KRB8</accession>
<reference evidence="1" key="1">
    <citation type="submission" date="2020-04" db="EMBL/GenBank/DDBJ databases">
        <authorList>
            <person name="Chiriac C."/>
            <person name="Salcher M."/>
            <person name="Ghai R."/>
            <person name="Kavagutti S V."/>
        </authorList>
    </citation>
    <scope>NUCLEOTIDE SEQUENCE</scope>
</reference>
<protein>
    <submittedName>
        <fullName evidence="1">Uncharacterized protein</fullName>
    </submittedName>
</protein>
<organism evidence="1">
    <name type="scientific">uncultured Caudovirales phage</name>
    <dbReference type="NCBI Taxonomy" id="2100421"/>
    <lineage>
        <taxon>Viruses</taxon>
        <taxon>Duplodnaviria</taxon>
        <taxon>Heunggongvirae</taxon>
        <taxon>Uroviricota</taxon>
        <taxon>Caudoviricetes</taxon>
        <taxon>Peduoviridae</taxon>
        <taxon>Maltschvirus</taxon>
        <taxon>Maltschvirus maltsch</taxon>
    </lineage>
</organism>
<sequence>MILDNFTFLSGSVSAAGVLSGQLVTANSTLGTNTMDLGPLSLGGNQVADLGAGEPTSVEFSVLVAPATATDVTFQLIQADDAALTTNVQVIAQTGAFPIASLPAGTIVPLAVDRAAPFAPKRYIGVRYVATGTTITALSVAAALVKNVQDLKNIYFKSGFAIV</sequence>
<evidence type="ECO:0000313" key="1">
    <source>
        <dbReference type="EMBL" id="CAB4124431.1"/>
    </source>
</evidence>
<gene>
    <name evidence="1" type="ORF">UFOVP61_3</name>
</gene>
<name>A0A6J5KRB8_9CAUD</name>
<dbReference type="EMBL" id="LR796184">
    <property type="protein sequence ID" value="CAB4124431.1"/>
    <property type="molecule type" value="Genomic_DNA"/>
</dbReference>
<proteinExistence type="predicted"/>
<dbReference type="Gene3D" id="2.60.120.1110">
    <property type="match status" value="1"/>
</dbReference>
<dbReference type="InterPro" id="IPR048922">
    <property type="entry name" value="Bbp16"/>
</dbReference>
<dbReference type="Pfam" id="PF21190">
    <property type="entry name" value="Bbp16"/>
    <property type="match status" value="1"/>
</dbReference>